<evidence type="ECO:0000256" key="9">
    <source>
        <dbReference type="ARBA" id="ARBA00022741"/>
    </source>
</evidence>
<dbReference type="PANTHER" id="PTHR44936">
    <property type="entry name" value="SENSOR PROTEIN CREC"/>
    <property type="match status" value="1"/>
</dbReference>
<dbReference type="RefSeq" id="WP_331255887.1">
    <property type="nucleotide sequence ID" value="NZ_CP133270.1"/>
</dbReference>
<gene>
    <name evidence="18" type="ORF">Bealeia1_01289</name>
</gene>
<keyword evidence="13" id="KW-0902">Two-component regulatory system</keyword>
<evidence type="ECO:0000256" key="15">
    <source>
        <dbReference type="SAM" id="Phobius"/>
    </source>
</evidence>
<dbReference type="InterPro" id="IPR036890">
    <property type="entry name" value="HATPase_C_sf"/>
</dbReference>
<dbReference type="EMBL" id="CP133270">
    <property type="protein sequence ID" value="WVX67092.1"/>
    <property type="molecule type" value="Genomic_DNA"/>
</dbReference>
<dbReference type="Pfam" id="PF02518">
    <property type="entry name" value="HATPase_c"/>
    <property type="match status" value="1"/>
</dbReference>
<protein>
    <recommendedName>
        <fullName evidence="3">histidine kinase</fullName>
        <ecNumber evidence="3">2.7.13.3</ecNumber>
    </recommendedName>
</protein>
<evidence type="ECO:0000256" key="13">
    <source>
        <dbReference type="ARBA" id="ARBA00023012"/>
    </source>
</evidence>
<dbReference type="Proteomes" id="UP001330434">
    <property type="component" value="Chromosome"/>
</dbReference>
<dbReference type="InterPro" id="IPR005467">
    <property type="entry name" value="His_kinase_dom"/>
</dbReference>
<dbReference type="InterPro" id="IPR003660">
    <property type="entry name" value="HAMP_dom"/>
</dbReference>
<dbReference type="SMART" id="SM00304">
    <property type="entry name" value="HAMP"/>
    <property type="match status" value="1"/>
</dbReference>
<dbReference type="PROSITE" id="PS50109">
    <property type="entry name" value="HIS_KIN"/>
    <property type="match status" value="1"/>
</dbReference>
<keyword evidence="9" id="KW-0547">Nucleotide-binding</keyword>
<evidence type="ECO:0000256" key="12">
    <source>
        <dbReference type="ARBA" id="ARBA00022989"/>
    </source>
</evidence>
<feature type="domain" description="HAMP" evidence="17">
    <location>
        <begin position="182"/>
        <end position="234"/>
    </location>
</feature>
<keyword evidence="4" id="KW-1003">Cell membrane</keyword>
<name>A0ABZ2C3R8_9PROT</name>
<dbReference type="PRINTS" id="PR00344">
    <property type="entry name" value="BCTRLSENSOR"/>
</dbReference>
<dbReference type="SMART" id="SM00388">
    <property type="entry name" value="HisKA"/>
    <property type="match status" value="1"/>
</dbReference>
<dbReference type="SMART" id="SM00387">
    <property type="entry name" value="HATPase_c"/>
    <property type="match status" value="1"/>
</dbReference>
<dbReference type="SUPFAM" id="SSF55874">
    <property type="entry name" value="ATPase domain of HSP90 chaperone/DNA topoisomerase II/histidine kinase"/>
    <property type="match status" value="1"/>
</dbReference>
<dbReference type="InterPro" id="IPR036097">
    <property type="entry name" value="HisK_dim/P_sf"/>
</dbReference>
<evidence type="ECO:0000256" key="8">
    <source>
        <dbReference type="ARBA" id="ARBA00022692"/>
    </source>
</evidence>
<dbReference type="InterPro" id="IPR004358">
    <property type="entry name" value="Sig_transdc_His_kin-like_C"/>
</dbReference>
<feature type="domain" description="Histidine kinase" evidence="16">
    <location>
        <begin position="242"/>
        <end position="439"/>
    </location>
</feature>
<keyword evidence="11" id="KW-0067">ATP-binding</keyword>
<evidence type="ECO:0000259" key="17">
    <source>
        <dbReference type="PROSITE" id="PS50885"/>
    </source>
</evidence>
<reference evidence="18 19" key="1">
    <citation type="journal article" date="2024" name="Environ. Microbiol.">
        <title>Novel evolutionary insights on the interactions of the Holosporales (Alphaproteobacteria) with eukaryotic hosts from comparative genomics.</title>
        <authorList>
            <person name="Giovannini M."/>
            <person name="Petroni G."/>
            <person name="Castelli M."/>
        </authorList>
    </citation>
    <scope>NUCLEOTIDE SEQUENCE [LARGE SCALE GENOMIC DNA]</scope>
    <source>
        <strain evidence="18 19">US_Bl 15I1</strain>
    </source>
</reference>
<evidence type="ECO:0000256" key="14">
    <source>
        <dbReference type="ARBA" id="ARBA00023136"/>
    </source>
</evidence>
<dbReference type="EC" id="2.7.13.3" evidence="3"/>
<comment type="subcellular location">
    <subcellularLocation>
        <location evidence="2">Cell inner membrane</location>
        <topology evidence="2">Multi-pass membrane protein</topology>
    </subcellularLocation>
</comment>
<keyword evidence="10 18" id="KW-0418">Kinase</keyword>
<dbReference type="PROSITE" id="PS50885">
    <property type="entry name" value="HAMP"/>
    <property type="match status" value="1"/>
</dbReference>
<keyword evidence="7" id="KW-0808">Transferase</keyword>
<organism evidence="18 19">
    <name type="scientific">Candidatus Bealeia paramacronuclearis</name>
    <dbReference type="NCBI Taxonomy" id="1921001"/>
    <lineage>
        <taxon>Bacteria</taxon>
        <taxon>Pseudomonadati</taxon>
        <taxon>Pseudomonadota</taxon>
        <taxon>Alphaproteobacteria</taxon>
        <taxon>Holosporales</taxon>
        <taxon>Holosporaceae</taxon>
        <taxon>Candidatus Bealeia</taxon>
    </lineage>
</organism>
<feature type="transmembrane region" description="Helical" evidence="15">
    <location>
        <begin position="21"/>
        <end position="44"/>
    </location>
</feature>
<sequence>MIYALRHPFKSLKKFLPKTMFGRSLFILIAPLVLVQTISAYIFFDRHWEYTTKVLARDIAGDVSLLADLYEKNPKSFEFIKGIAGSQLGFSMKLLPQKKLQKATDPRWIDSFLDFELQEKLRRPYQFEISNTDIIIETEVNKRVLEFTTPRKRLLPKTTPLFVMWAAGTSIFFLFVAAIFMRNQVKPLRRLAIAADRFGKGRDFPDFKPEGATEVRKVAQAFLSMKDRLKRQIGQRTEMLAGVSHDLRTPLTRMKLQLAMMDQNGDVKGLITDVSDMERMVEGYLAFARGESHEESRHIDINQLLQEVIDTRIKNGKMIHFTPDKSLPVVLLRPHMTARALGNLMNNGLRYGNQLWVSLEKFKGTVVISIEDDGPGIAEEKWEDVFKPFFRLDSSRNTSTGGVGLGLSIARDIIRNQGGDIDLSKSEQGGLKAKVTLPL</sequence>
<dbReference type="SUPFAM" id="SSF47384">
    <property type="entry name" value="Homodimeric domain of signal transducing histidine kinase"/>
    <property type="match status" value="1"/>
</dbReference>
<evidence type="ECO:0000256" key="11">
    <source>
        <dbReference type="ARBA" id="ARBA00022840"/>
    </source>
</evidence>
<evidence type="ECO:0000259" key="16">
    <source>
        <dbReference type="PROSITE" id="PS50109"/>
    </source>
</evidence>
<feature type="transmembrane region" description="Helical" evidence="15">
    <location>
        <begin position="162"/>
        <end position="181"/>
    </location>
</feature>
<dbReference type="Gene3D" id="3.30.565.10">
    <property type="entry name" value="Histidine kinase-like ATPase, C-terminal domain"/>
    <property type="match status" value="1"/>
</dbReference>
<dbReference type="GO" id="GO:0016301">
    <property type="term" value="F:kinase activity"/>
    <property type="evidence" value="ECO:0007669"/>
    <property type="project" value="UniProtKB-KW"/>
</dbReference>
<evidence type="ECO:0000256" key="6">
    <source>
        <dbReference type="ARBA" id="ARBA00022553"/>
    </source>
</evidence>
<dbReference type="InterPro" id="IPR003594">
    <property type="entry name" value="HATPase_dom"/>
</dbReference>
<dbReference type="CDD" id="cd00082">
    <property type="entry name" value="HisKA"/>
    <property type="match status" value="1"/>
</dbReference>
<evidence type="ECO:0000313" key="18">
    <source>
        <dbReference type="EMBL" id="WVX67092.1"/>
    </source>
</evidence>
<keyword evidence="14 15" id="KW-0472">Membrane</keyword>
<dbReference type="CDD" id="cd06225">
    <property type="entry name" value="HAMP"/>
    <property type="match status" value="1"/>
</dbReference>
<accession>A0ABZ2C3R8</accession>
<dbReference type="Gene3D" id="1.10.287.130">
    <property type="match status" value="1"/>
</dbReference>
<dbReference type="InterPro" id="IPR003661">
    <property type="entry name" value="HisK_dim/P_dom"/>
</dbReference>
<proteinExistence type="predicted"/>
<keyword evidence="8 15" id="KW-0812">Transmembrane</keyword>
<evidence type="ECO:0000256" key="2">
    <source>
        <dbReference type="ARBA" id="ARBA00004429"/>
    </source>
</evidence>
<evidence type="ECO:0000313" key="19">
    <source>
        <dbReference type="Proteomes" id="UP001330434"/>
    </source>
</evidence>
<dbReference type="InterPro" id="IPR050980">
    <property type="entry name" value="2C_sensor_his_kinase"/>
</dbReference>
<evidence type="ECO:0000256" key="10">
    <source>
        <dbReference type="ARBA" id="ARBA00022777"/>
    </source>
</evidence>
<keyword evidence="5" id="KW-0997">Cell inner membrane</keyword>
<keyword evidence="19" id="KW-1185">Reference proteome</keyword>
<keyword evidence="6" id="KW-0597">Phosphoprotein</keyword>
<evidence type="ECO:0000256" key="1">
    <source>
        <dbReference type="ARBA" id="ARBA00000085"/>
    </source>
</evidence>
<dbReference type="Pfam" id="PF00512">
    <property type="entry name" value="HisKA"/>
    <property type="match status" value="1"/>
</dbReference>
<dbReference type="Pfam" id="PF00672">
    <property type="entry name" value="HAMP"/>
    <property type="match status" value="1"/>
</dbReference>
<comment type="catalytic activity">
    <reaction evidence="1">
        <text>ATP + protein L-histidine = ADP + protein N-phospho-L-histidine.</text>
        <dbReference type="EC" id="2.7.13.3"/>
    </reaction>
</comment>
<evidence type="ECO:0000256" key="7">
    <source>
        <dbReference type="ARBA" id="ARBA00022679"/>
    </source>
</evidence>
<evidence type="ECO:0000256" key="5">
    <source>
        <dbReference type="ARBA" id="ARBA00022519"/>
    </source>
</evidence>
<keyword evidence="12 15" id="KW-1133">Transmembrane helix</keyword>
<evidence type="ECO:0000256" key="4">
    <source>
        <dbReference type="ARBA" id="ARBA00022475"/>
    </source>
</evidence>
<dbReference type="PANTHER" id="PTHR44936:SF5">
    <property type="entry name" value="SENSOR HISTIDINE KINASE ENVZ"/>
    <property type="match status" value="1"/>
</dbReference>
<evidence type="ECO:0000256" key="3">
    <source>
        <dbReference type="ARBA" id="ARBA00012438"/>
    </source>
</evidence>